<gene>
    <name evidence="2" type="ORF">ACKI1S_17580</name>
</gene>
<accession>A0ABW9IHH2</accession>
<organism evidence="2 3">
    <name type="scientific">Streptomyces galilaeus</name>
    <dbReference type="NCBI Taxonomy" id="33899"/>
    <lineage>
        <taxon>Bacteria</taxon>
        <taxon>Bacillati</taxon>
        <taxon>Actinomycetota</taxon>
        <taxon>Actinomycetes</taxon>
        <taxon>Kitasatosporales</taxon>
        <taxon>Streptomycetaceae</taxon>
        <taxon>Streptomyces</taxon>
    </lineage>
</organism>
<proteinExistence type="predicted"/>
<name>A0ABW9IHH2_STRGJ</name>
<dbReference type="RefSeq" id="WP_369279604.1">
    <property type="nucleotide sequence ID" value="NZ_JBJVMW010000008.1"/>
</dbReference>
<evidence type="ECO:0000313" key="3">
    <source>
        <dbReference type="Proteomes" id="UP001631993"/>
    </source>
</evidence>
<reference evidence="2 3" key="1">
    <citation type="submission" date="2024-12" db="EMBL/GenBank/DDBJ databases">
        <title>Forecasting of Potato common scab and diversities of Pathogenic streptomyces spp. in china.</title>
        <authorList>
            <person name="Handique U."/>
            <person name="Wu J."/>
        </authorList>
    </citation>
    <scope>NUCLEOTIDE SEQUENCE [LARGE SCALE GENOMIC DNA]</scope>
    <source>
        <strain evidence="2 3">ZRIMU1585</strain>
    </source>
</reference>
<dbReference type="Proteomes" id="UP001631993">
    <property type="component" value="Unassembled WGS sequence"/>
</dbReference>
<evidence type="ECO:0000313" key="2">
    <source>
        <dbReference type="EMBL" id="MFM9647949.1"/>
    </source>
</evidence>
<feature type="compositionally biased region" description="Gly residues" evidence="1">
    <location>
        <begin position="212"/>
        <end position="231"/>
    </location>
</feature>
<dbReference type="EMBL" id="JBJVNE010000008">
    <property type="protein sequence ID" value="MFM9647949.1"/>
    <property type="molecule type" value="Genomic_DNA"/>
</dbReference>
<feature type="region of interest" description="Disordered" evidence="1">
    <location>
        <begin position="41"/>
        <end position="91"/>
    </location>
</feature>
<protein>
    <submittedName>
        <fullName evidence="2">TIGR04222 domain-containing membrane protein</fullName>
    </submittedName>
</protein>
<sequence>MSTGTSIRLRPYEVALLRGGPRAAVTVAVVALHLRGDVEAGRPGRLRTSEASSEAAGQAPPPQTSPPSQAPPAPLAPASSPDPASSPAPLPPLAEAVRAALARPAGLPQVRDHADVRAALAELQAGLRAAGLLRAFPPHRTRTARRALDALSAEHPLPTSRKGLPESDALMAVALHGEPALHVLVPRFALRAGLITRAEVTEGKGFHSRSPRGGGTGGTAYSCGGGGGGSD</sequence>
<comment type="caution">
    <text evidence="2">The sequence shown here is derived from an EMBL/GenBank/DDBJ whole genome shotgun (WGS) entry which is preliminary data.</text>
</comment>
<evidence type="ECO:0000256" key="1">
    <source>
        <dbReference type="SAM" id="MobiDB-lite"/>
    </source>
</evidence>
<feature type="compositionally biased region" description="Pro residues" evidence="1">
    <location>
        <begin position="59"/>
        <end position="75"/>
    </location>
</feature>
<feature type="region of interest" description="Disordered" evidence="1">
    <location>
        <begin position="204"/>
        <end position="231"/>
    </location>
</feature>
<keyword evidence="3" id="KW-1185">Reference proteome</keyword>